<dbReference type="SUPFAM" id="SSF56349">
    <property type="entry name" value="DNA breaking-rejoining enzymes"/>
    <property type="match status" value="1"/>
</dbReference>
<dbReference type="EMBL" id="BAABGA010000107">
    <property type="protein sequence ID" value="GAA4470059.1"/>
    <property type="molecule type" value="Genomic_DNA"/>
</dbReference>
<feature type="compositionally biased region" description="Polar residues" evidence="4">
    <location>
        <begin position="399"/>
        <end position="409"/>
    </location>
</feature>
<keyword evidence="2" id="KW-0238">DNA-binding</keyword>
<proteinExistence type="inferred from homology"/>
<evidence type="ECO:0000256" key="2">
    <source>
        <dbReference type="ARBA" id="ARBA00023125"/>
    </source>
</evidence>
<sequence length="451" mass="50748">MASVFKRGRDKGKRGAAWHFEFIDEKGKPRMRKGFTDKGLTQQLANKVEAEAKLRRDGLIDLEQEGINQRKRSLIEQHLLAFENGQKSKKNTEKHVNLTMTRVRFIVNGCEWTVLGDMLADDVEDFMTEHQEDKDISNRTYNHYLQAIDSFGNWLAHPKRRIIQTNPFAGIPRRNAEIDIRHQRRALTAEEFTRVLAAARNSGISVQCYSGEVRARIYTLSYMTGLRKGEIASLTKGSFNLQAAQPIVTVEAGASKHRRKDVLPLHPQLVTELKDWLSELGPKDALFPKLGKRKGWKLIRKDLELAGIPYRTAEGVADFHAAGRHTHITELLRNGATLPEACQLARHSDVRMTMKYAHIGIDDQAKALACLPTTWQGIGRDSTGGDGHSVAEPDAGSQDEASGGNNKSPVKNEAFVGSCQSETADAETDEKWRRRELNPRPAMHPRQRLHV</sequence>
<comment type="similarity">
    <text evidence="1">Belongs to the 'phage' integrase family.</text>
</comment>
<dbReference type="PANTHER" id="PTHR30349:SF41">
    <property type="entry name" value="INTEGRASE_RECOMBINASE PROTEIN MJ0367-RELATED"/>
    <property type="match status" value="1"/>
</dbReference>
<keyword evidence="3" id="KW-0233">DNA recombination</keyword>
<dbReference type="InterPro" id="IPR011010">
    <property type="entry name" value="DNA_brk_join_enz"/>
</dbReference>
<organism evidence="6 7">
    <name type="scientific">Novipirellula rosea</name>
    <dbReference type="NCBI Taxonomy" id="1031540"/>
    <lineage>
        <taxon>Bacteria</taxon>
        <taxon>Pseudomonadati</taxon>
        <taxon>Planctomycetota</taxon>
        <taxon>Planctomycetia</taxon>
        <taxon>Pirellulales</taxon>
        <taxon>Pirellulaceae</taxon>
        <taxon>Novipirellula</taxon>
    </lineage>
</organism>
<evidence type="ECO:0000259" key="5">
    <source>
        <dbReference type="PROSITE" id="PS51898"/>
    </source>
</evidence>
<keyword evidence="7" id="KW-1185">Reference proteome</keyword>
<protein>
    <recommendedName>
        <fullName evidence="5">Tyr recombinase domain-containing protein</fullName>
    </recommendedName>
</protein>
<dbReference type="Gene3D" id="1.10.443.10">
    <property type="entry name" value="Intergrase catalytic core"/>
    <property type="match status" value="1"/>
</dbReference>
<evidence type="ECO:0000256" key="1">
    <source>
        <dbReference type="ARBA" id="ARBA00008857"/>
    </source>
</evidence>
<dbReference type="PROSITE" id="PS51898">
    <property type="entry name" value="TYR_RECOMBINASE"/>
    <property type="match status" value="1"/>
</dbReference>
<dbReference type="InterPro" id="IPR013762">
    <property type="entry name" value="Integrase-like_cat_sf"/>
</dbReference>
<dbReference type="Pfam" id="PF00589">
    <property type="entry name" value="Phage_integrase"/>
    <property type="match status" value="1"/>
</dbReference>
<evidence type="ECO:0000256" key="3">
    <source>
        <dbReference type="ARBA" id="ARBA00023172"/>
    </source>
</evidence>
<dbReference type="InterPro" id="IPR050090">
    <property type="entry name" value="Tyrosine_recombinase_XerCD"/>
</dbReference>
<dbReference type="InterPro" id="IPR002104">
    <property type="entry name" value="Integrase_catalytic"/>
</dbReference>
<evidence type="ECO:0000256" key="4">
    <source>
        <dbReference type="SAM" id="MobiDB-lite"/>
    </source>
</evidence>
<feature type="compositionally biased region" description="Basic and acidic residues" evidence="4">
    <location>
        <begin position="429"/>
        <end position="438"/>
    </location>
</feature>
<dbReference type="PANTHER" id="PTHR30349">
    <property type="entry name" value="PHAGE INTEGRASE-RELATED"/>
    <property type="match status" value="1"/>
</dbReference>
<reference evidence="7" key="1">
    <citation type="journal article" date="2019" name="Int. J. Syst. Evol. Microbiol.">
        <title>The Global Catalogue of Microorganisms (GCM) 10K type strain sequencing project: providing services to taxonomists for standard genome sequencing and annotation.</title>
        <authorList>
            <consortium name="The Broad Institute Genomics Platform"/>
            <consortium name="The Broad Institute Genome Sequencing Center for Infectious Disease"/>
            <person name="Wu L."/>
            <person name="Ma J."/>
        </authorList>
    </citation>
    <scope>NUCLEOTIDE SEQUENCE [LARGE SCALE GENOMIC DNA]</scope>
    <source>
        <strain evidence="7">JCM 17759</strain>
    </source>
</reference>
<accession>A0ABP8NRD1</accession>
<feature type="domain" description="Tyr recombinase" evidence="5">
    <location>
        <begin position="182"/>
        <end position="369"/>
    </location>
</feature>
<evidence type="ECO:0000313" key="6">
    <source>
        <dbReference type="EMBL" id="GAA4470059.1"/>
    </source>
</evidence>
<evidence type="ECO:0000313" key="7">
    <source>
        <dbReference type="Proteomes" id="UP001500840"/>
    </source>
</evidence>
<feature type="region of interest" description="Disordered" evidence="4">
    <location>
        <begin position="379"/>
        <end position="451"/>
    </location>
</feature>
<dbReference type="CDD" id="cd00796">
    <property type="entry name" value="INT_Rci_Hp1_C"/>
    <property type="match status" value="1"/>
</dbReference>
<name>A0ABP8NRD1_9BACT</name>
<comment type="caution">
    <text evidence="6">The sequence shown here is derived from an EMBL/GenBank/DDBJ whole genome shotgun (WGS) entry which is preliminary data.</text>
</comment>
<gene>
    <name evidence="6" type="ORF">GCM10023156_62980</name>
</gene>
<dbReference type="Proteomes" id="UP001500840">
    <property type="component" value="Unassembled WGS sequence"/>
</dbReference>